<dbReference type="Proteomes" id="UP000238701">
    <property type="component" value="Unassembled WGS sequence"/>
</dbReference>
<keyword evidence="3 6" id="KW-0533">Nickel</keyword>
<evidence type="ECO:0000256" key="5">
    <source>
        <dbReference type="ARBA" id="ARBA00023002"/>
    </source>
</evidence>
<evidence type="ECO:0000256" key="6">
    <source>
        <dbReference type="PIRSR" id="PIRSR601501-1"/>
    </source>
</evidence>
<keyword evidence="5" id="KW-0560">Oxidoreductase</keyword>
<evidence type="ECO:0000256" key="4">
    <source>
        <dbReference type="ARBA" id="ARBA00022723"/>
    </source>
</evidence>
<dbReference type="Pfam" id="PF00374">
    <property type="entry name" value="NiFeSe_Hases"/>
    <property type="match status" value="2"/>
</dbReference>
<dbReference type="InterPro" id="IPR029014">
    <property type="entry name" value="NiFe-Hase_large"/>
</dbReference>
<evidence type="ECO:0000256" key="1">
    <source>
        <dbReference type="ARBA" id="ARBA00001967"/>
    </source>
</evidence>
<evidence type="ECO:0000256" key="3">
    <source>
        <dbReference type="ARBA" id="ARBA00022596"/>
    </source>
</evidence>
<sequence length="473" mass="51866">MTKRITIEPISRIEGHGKITIHLDGEGHVASSEFHVTQIRGFEKFTEGRPFYEMPGITARICGICPISHLLASAKACDAIMAVRIPPAARKLRELVHCAQMVQSHALSFFYLSAPDLLLGMNSDPATRNVMGVIADHPELARDGIELRKFGLHIVEGLAQERVHPSWIVPGGVETPLAPQVRDHILSELPSARAITERTMRFFKGALDNYKEEISVFGSFPTMYAGLVDGKGNLQFYDGNLRFRGASGEIIEDQIAAEDYKQWIGEASLRESYLKAPYFIPQGFPGGVYRVGPLGRLNAAGACGTPAADAEFREFHERFGAVAHSAFLYHYARLIEITHALEKIEMLLNDPHILDTHVRATAGVNALEGVGMIEAPRGTLIHHYKVNEEGAITWANLIVATGHNNLAIGRSVQQVAAHYVDGTKLNEGMLNHVSAVVRAYDPCLSCSTHADGSLAMRIRLLDAEGRLLDEVAN</sequence>
<evidence type="ECO:0000313" key="7">
    <source>
        <dbReference type="EMBL" id="SPF42815.1"/>
    </source>
</evidence>
<evidence type="ECO:0000313" key="8">
    <source>
        <dbReference type="Proteomes" id="UP000238701"/>
    </source>
</evidence>
<comment type="cofactor">
    <cofactor evidence="1 6">
        <name>Ni(2+)</name>
        <dbReference type="ChEBI" id="CHEBI:49786"/>
    </cofactor>
</comment>
<protein>
    <submittedName>
        <fullName evidence="7">Bidirectional hydrogenase H subunit</fullName>
    </submittedName>
</protein>
<comment type="cofactor">
    <cofactor evidence="6">
        <name>Fe cation</name>
        <dbReference type="ChEBI" id="CHEBI:24875"/>
    </cofactor>
</comment>
<reference evidence="8" key="1">
    <citation type="submission" date="2018-02" db="EMBL/GenBank/DDBJ databases">
        <authorList>
            <person name="Hausmann B."/>
        </authorList>
    </citation>
    <scope>NUCLEOTIDE SEQUENCE [LARGE SCALE GENOMIC DNA]</scope>
    <source>
        <strain evidence="8">Peat soil MAG SbA1</strain>
    </source>
</reference>
<name>A0A2U3KT21_9BACT</name>
<comment type="similarity">
    <text evidence="2">Belongs to the [NiFe]/[NiFeSe] hydrogenase large subunit family.</text>
</comment>
<dbReference type="EMBL" id="OMOD01000141">
    <property type="protein sequence ID" value="SPF42815.1"/>
    <property type="molecule type" value="Genomic_DNA"/>
</dbReference>
<dbReference type="PROSITE" id="PS00508">
    <property type="entry name" value="NI_HGENASE_L_2"/>
    <property type="match status" value="1"/>
</dbReference>
<feature type="binding site" evidence="6">
    <location>
        <position position="43"/>
    </location>
    <ligand>
        <name>Mg(2+)</name>
        <dbReference type="ChEBI" id="CHEBI:18420"/>
    </ligand>
</feature>
<accession>A0A2U3KT21</accession>
<keyword evidence="4 6" id="KW-0479">Metal-binding</keyword>
<dbReference type="SUPFAM" id="SSF56762">
    <property type="entry name" value="HydB/Nqo4-like"/>
    <property type="match status" value="1"/>
</dbReference>
<feature type="binding site" evidence="6">
    <location>
        <position position="397"/>
    </location>
    <ligand>
        <name>Mg(2+)</name>
        <dbReference type="ChEBI" id="CHEBI:18420"/>
    </ligand>
</feature>
<dbReference type="OrthoDB" id="9761717at2"/>
<dbReference type="AlphaFoldDB" id="A0A2U3KT21"/>
<feature type="binding site" evidence="6">
    <location>
        <position position="65"/>
    </location>
    <ligand>
        <name>Ni(2+)</name>
        <dbReference type="ChEBI" id="CHEBI:49786"/>
    </ligand>
</feature>
<dbReference type="InterPro" id="IPR018194">
    <property type="entry name" value="Ni-dep_hyd_lsu_Ni_BS"/>
</dbReference>
<keyword evidence="6" id="KW-0408">Iron</keyword>
<organism evidence="7 8">
    <name type="scientific">Candidatus Sulfotelmatobacter kueseliae</name>
    <dbReference type="NCBI Taxonomy" id="2042962"/>
    <lineage>
        <taxon>Bacteria</taxon>
        <taxon>Pseudomonadati</taxon>
        <taxon>Acidobacteriota</taxon>
        <taxon>Terriglobia</taxon>
        <taxon>Terriglobales</taxon>
        <taxon>Candidatus Korobacteraceae</taxon>
        <taxon>Candidatus Sulfotelmatobacter</taxon>
    </lineage>
</organism>
<proteinExistence type="inferred from homology"/>
<feature type="binding site" evidence="6">
    <location>
        <position position="443"/>
    </location>
    <ligand>
        <name>Ni(2+)</name>
        <dbReference type="ChEBI" id="CHEBI:49786"/>
    </ligand>
</feature>
<feature type="binding site" evidence="6">
    <location>
        <position position="65"/>
    </location>
    <ligand>
        <name>Fe cation</name>
        <dbReference type="ChEBI" id="CHEBI:24875"/>
    </ligand>
</feature>
<dbReference type="GO" id="GO:0016151">
    <property type="term" value="F:nickel cation binding"/>
    <property type="evidence" value="ECO:0007669"/>
    <property type="project" value="InterPro"/>
</dbReference>
<dbReference type="PANTHER" id="PTHR43600:SF2">
    <property type="entry name" value="F420-NON-REDUCING HYDROGENASE VHU SUBUNIT A"/>
    <property type="match status" value="1"/>
</dbReference>
<dbReference type="PANTHER" id="PTHR43600">
    <property type="entry name" value="COENZYME F420 HYDROGENASE, SUBUNIT ALPHA"/>
    <property type="match status" value="1"/>
</dbReference>
<gene>
    <name evidence="7" type="primary">hoxH</name>
    <name evidence="7" type="ORF">SBA1_470038</name>
</gene>
<evidence type="ECO:0000256" key="2">
    <source>
        <dbReference type="ARBA" id="ARBA00009292"/>
    </source>
</evidence>
<feature type="binding site" evidence="6">
    <location>
        <position position="446"/>
    </location>
    <ligand>
        <name>Fe cation</name>
        <dbReference type="ChEBI" id="CHEBI:24875"/>
    </ligand>
</feature>
<dbReference type="Gene3D" id="1.10.645.10">
    <property type="entry name" value="Cytochrome-c3 Hydrogenase, chain B"/>
    <property type="match status" value="1"/>
</dbReference>
<dbReference type="GO" id="GO:0008901">
    <property type="term" value="F:ferredoxin hydrogenase activity"/>
    <property type="evidence" value="ECO:0007669"/>
    <property type="project" value="InterPro"/>
</dbReference>
<keyword evidence="6" id="KW-0460">Magnesium</keyword>
<feature type="binding site" evidence="6">
    <location>
        <position position="62"/>
    </location>
    <ligand>
        <name>Mg(2+)</name>
        <dbReference type="ChEBI" id="CHEBI:18420"/>
    </ligand>
</feature>
<dbReference type="InterPro" id="IPR001501">
    <property type="entry name" value="Ni-dep_hyd_lsu"/>
</dbReference>
<feature type="binding site" evidence="6">
    <location>
        <position position="449"/>
    </location>
    <ligand>
        <name>Mg(2+)</name>
        <dbReference type="ChEBI" id="CHEBI:18420"/>
    </ligand>
</feature>